<name>A0AAN9LJE6_PHACN</name>
<dbReference type="Proteomes" id="UP001374584">
    <property type="component" value="Unassembled WGS sequence"/>
</dbReference>
<reference evidence="1 2" key="1">
    <citation type="submission" date="2024-01" db="EMBL/GenBank/DDBJ databases">
        <title>The genomes of 5 underutilized Papilionoideae crops provide insights into root nodulation and disease resistanc.</title>
        <authorList>
            <person name="Jiang F."/>
        </authorList>
    </citation>
    <scope>NUCLEOTIDE SEQUENCE [LARGE SCALE GENOMIC DNA]</scope>
    <source>
        <strain evidence="1">JINMINGXINNONG_FW02</strain>
        <tissue evidence="1">Leaves</tissue>
    </source>
</reference>
<dbReference type="AlphaFoldDB" id="A0AAN9LJE6"/>
<proteinExistence type="predicted"/>
<accession>A0AAN9LJE6</accession>
<comment type="caution">
    <text evidence="1">The sequence shown here is derived from an EMBL/GenBank/DDBJ whole genome shotgun (WGS) entry which is preliminary data.</text>
</comment>
<organism evidence="1 2">
    <name type="scientific">Phaseolus coccineus</name>
    <name type="common">Scarlet runner bean</name>
    <name type="synonym">Phaseolus multiflorus</name>
    <dbReference type="NCBI Taxonomy" id="3886"/>
    <lineage>
        <taxon>Eukaryota</taxon>
        <taxon>Viridiplantae</taxon>
        <taxon>Streptophyta</taxon>
        <taxon>Embryophyta</taxon>
        <taxon>Tracheophyta</taxon>
        <taxon>Spermatophyta</taxon>
        <taxon>Magnoliopsida</taxon>
        <taxon>eudicotyledons</taxon>
        <taxon>Gunneridae</taxon>
        <taxon>Pentapetalae</taxon>
        <taxon>rosids</taxon>
        <taxon>fabids</taxon>
        <taxon>Fabales</taxon>
        <taxon>Fabaceae</taxon>
        <taxon>Papilionoideae</taxon>
        <taxon>50 kb inversion clade</taxon>
        <taxon>NPAAA clade</taxon>
        <taxon>indigoferoid/millettioid clade</taxon>
        <taxon>Phaseoleae</taxon>
        <taxon>Phaseolus</taxon>
    </lineage>
</organism>
<evidence type="ECO:0000313" key="1">
    <source>
        <dbReference type="EMBL" id="KAK7335274.1"/>
    </source>
</evidence>
<keyword evidence="2" id="KW-1185">Reference proteome</keyword>
<protein>
    <submittedName>
        <fullName evidence="1">Uncharacterized protein</fullName>
    </submittedName>
</protein>
<sequence length="122" mass="13777">MHLRPTSLCMHLRPISLLTPDRALHAVTPGRCLITSPDGRAVPHDYPLTSVRCLMTCHRHPCGDLFPDSLALSTTCHPVHGPRGRRLLTSSTTNDRLDHIAYQKWILKINHLAQECRCHHPL</sequence>
<evidence type="ECO:0000313" key="2">
    <source>
        <dbReference type="Proteomes" id="UP001374584"/>
    </source>
</evidence>
<dbReference type="EMBL" id="JAYMYR010000010">
    <property type="protein sequence ID" value="KAK7335274.1"/>
    <property type="molecule type" value="Genomic_DNA"/>
</dbReference>
<gene>
    <name evidence="1" type="ORF">VNO80_27051</name>
</gene>